<dbReference type="InterPro" id="IPR016184">
    <property type="entry name" value="Capsid/spike_ssDNA_virus"/>
</dbReference>
<dbReference type="Gene3D" id="2.60.169.10">
    <property type="entry name" value="Microviridae F protein"/>
    <property type="match status" value="1"/>
</dbReference>
<evidence type="ECO:0000313" key="2">
    <source>
        <dbReference type="EMBL" id="AOV86367.1"/>
    </source>
</evidence>
<evidence type="ECO:0000256" key="1">
    <source>
        <dbReference type="ARBA" id="ARBA00009963"/>
    </source>
</evidence>
<sequence length="517" mass="57344">MAFFNDVAINRNPRAKFNLSHEKKLTIQQGDLIPVMCMETLPGDKWRVQSELFMRMQALLSPVMHRFDATIHYFFVPNRLIWSEFEDFITRGRAGTTAPIHPAVLMDNVTKARYGVGTLADYLGLPDVSGLALTGARYVNALPFRAYQLIYDEYYRDNIITPPIDAAVSSGLIGASPELDKLMTIRKRAWGKDYFTTARPSPQLGAEAVINATNVITYKANSAVRTTAGATAPNNTLIGVDTAGGDDMRVGKASAAGAGTSGGRIENIASIGTSIQVNALRIALAIQRFAERNMRVGARYTEQLFGRWGVKSSDARLQRPEYLGGGNQAVNISEVLQTAEGTNPVGTMNGHGYAVGGQNKFKKPYYVEEHGYIMAILSVIPKTAYQQGIDRMWTRDDVFDYATPEFANIGEQEVKQSELWVDPNLATDPTFGYQERYSEYKYQPNTVHGEFKTSLAYWHAGRIFTAAPLLNTSFIEADPTQRIFAVTDPAVDKLLVQIYHRCDVLRQLPYHGVPAIE</sequence>
<protein>
    <submittedName>
        <fullName evidence="2">Putative capsid VP1</fullName>
    </submittedName>
</protein>
<proteinExistence type="inferred from homology"/>
<dbReference type="Pfam" id="PF02305">
    <property type="entry name" value="Phage_F"/>
    <property type="match status" value="1"/>
</dbReference>
<reference evidence="2" key="1">
    <citation type="submission" date="2016-05" db="EMBL/GenBank/DDBJ databases">
        <title>Viral Hybridization Blurs Taxonomic Lines in a Wastewater Treatment Plant.</title>
        <authorList>
            <person name="Pearson V.M.M."/>
            <person name="Caudle S.B."/>
            <person name="Rokyta D.R."/>
        </authorList>
    </citation>
    <scope>NUCLEOTIDE SEQUENCE</scope>
    <source>
        <strain evidence="2">Wastewater_Microviridae_FL18</strain>
    </source>
</reference>
<dbReference type="InterPro" id="IPR037002">
    <property type="entry name" value="Microviridae_protein_F_sf"/>
</dbReference>
<dbReference type="InterPro" id="IPR003514">
    <property type="entry name" value="Microviridae_protein_F"/>
</dbReference>
<dbReference type="GO" id="GO:0005198">
    <property type="term" value="F:structural molecule activity"/>
    <property type="evidence" value="ECO:0007669"/>
    <property type="project" value="InterPro"/>
</dbReference>
<name>A0A1D8MK91_9VIRU</name>
<comment type="similarity">
    <text evidence="1">Belongs to the microviridae F protein family.</text>
</comment>
<organism evidence="2">
    <name type="scientific">uncultured virus</name>
    <dbReference type="NCBI Taxonomy" id="340016"/>
    <lineage>
        <taxon>Viruses</taxon>
        <taxon>environmental samples</taxon>
    </lineage>
</organism>
<dbReference type="SUPFAM" id="SSF88645">
    <property type="entry name" value="ssDNA viruses"/>
    <property type="match status" value="1"/>
</dbReference>
<accession>A0A1D8MK91</accession>
<dbReference type="EMBL" id="KX259472">
    <property type="protein sequence ID" value="AOV86367.1"/>
    <property type="molecule type" value="Genomic_DNA"/>
</dbReference>